<dbReference type="InterPro" id="IPR016163">
    <property type="entry name" value="Ald_DH_C"/>
</dbReference>
<dbReference type="PANTHER" id="PTHR42804">
    <property type="entry name" value="ALDEHYDE DEHYDROGENASE"/>
    <property type="match status" value="1"/>
</dbReference>
<evidence type="ECO:0000313" key="7">
    <source>
        <dbReference type="Proteomes" id="UP000192513"/>
    </source>
</evidence>
<keyword evidence="2 4" id="KW-0560">Oxidoreductase</keyword>
<dbReference type="InterPro" id="IPR016161">
    <property type="entry name" value="Ald_DH/histidinol_DH"/>
</dbReference>
<dbReference type="Pfam" id="PF00171">
    <property type="entry name" value="Aldedh"/>
    <property type="match status" value="1"/>
</dbReference>
<dbReference type="Gene3D" id="3.40.605.10">
    <property type="entry name" value="Aldehyde Dehydrogenase, Chain A, domain 1"/>
    <property type="match status" value="1"/>
</dbReference>
<dbReference type="InterPro" id="IPR016162">
    <property type="entry name" value="Ald_DH_N"/>
</dbReference>
<protein>
    <submittedName>
        <fullName evidence="6">Aldehyde dehydrogenase</fullName>
    </submittedName>
</protein>
<dbReference type="AlphaFoldDB" id="A0A1X0IER9"/>
<proteinExistence type="inferred from homology"/>
<dbReference type="FunFam" id="3.40.309.10:FF:000009">
    <property type="entry name" value="Aldehyde dehydrogenase A"/>
    <property type="match status" value="1"/>
</dbReference>
<evidence type="ECO:0000256" key="4">
    <source>
        <dbReference type="RuleBase" id="RU003345"/>
    </source>
</evidence>
<dbReference type="PANTHER" id="PTHR42804:SF1">
    <property type="entry name" value="ALDEHYDE DEHYDROGENASE-RELATED"/>
    <property type="match status" value="1"/>
</dbReference>
<accession>A0A1X0IER9</accession>
<reference evidence="6 7" key="1">
    <citation type="submission" date="2017-02" db="EMBL/GenBank/DDBJ databases">
        <title>The new phylogeny of genus Mycobacterium.</title>
        <authorList>
            <person name="Tortoli E."/>
            <person name="Trovato A."/>
            <person name="Cirillo D.M."/>
        </authorList>
    </citation>
    <scope>NUCLEOTIDE SEQUENCE [LARGE SCALE GENOMIC DNA]</scope>
    <source>
        <strain evidence="6 7">DSM 45000</strain>
    </source>
</reference>
<gene>
    <name evidence="6" type="ORF">BST39_03925</name>
</gene>
<sequence>MRTYDRLFIDGQWLKPHTDTHVEVHSPATELPIGQVPLAAVADVDRAVRAARAAHESREWLDLGPAERGERLARLAKALKARGDELAELISDEVGSPRAWAANAQVGSAIGVLRVHQRLATTYPWRETRPALTGGTVLVRREPVGVVAAVVPWNAPLFTTALKIAPALLAGCPVVLKPSLEAPLSLFVLAETAEQAGIPRGILNVVPADDSVSAHLVAHPEIDKVSFTGSTAVGRRIAEACGRDLRRLTLELGGKSAAIVTDDAEISEALIDALVLGAMAGSGQVCTSLSRILIPGTRYDEMVRALADRVRSLRVGDPADRATEIGPVISAQALQRIEATVEQGAKTARLVAGGRRPADLTTGHYFEPTLFADVDTTSALARNEIFGPVALAIEYSDDDEAVRIANDTPYGLAASVWTSDPTRAERLAARLRAGSVAVNSSAPIDLGSPFGGFKESGIGREGGPEGVTGFIEYQSILLGGTDE</sequence>
<dbReference type="OrthoDB" id="6882680at2"/>
<feature type="active site" evidence="3">
    <location>
        <position position="251"/>
    </location>
</feature>
<dbReference type="InterPro" id="IPR015590">
    <property type="entry name" value="Aldehyde_DH_dom"/>
</dbReference>
<dbReference type="Proteomes" id="UP000192513">
    <property type="component" value="Unassembled WGS sequence"/>
</dbReference>
<evidence type="ECO:0000259" key="5">
    <source>
        <dbReference type="Pfam" id="PF00171"/>
    </source>
</evidence>
<dbReference type="PROSITE" id="PS00687">
    <property type="entry name" value="ALDEHYDE_DEHYDR_GLU"/>
    <property type="match status" value="1"/>
</dbReference>
<dbReference type="FunFam" id="3.40.605.10:FF:000007">
    <property type="entry name" value="NAD/NADP-dependent betaine aldehyde dehydrogenase"/>
    <property type="match status" value="1"/>
</dbReference>
<dbReference type="RefSeq" id="WP_083169309.1">
    <property type="nucleotide sequence ID" value="NZ_AP022619.1"/>
</dbReference>
<evidence type="ECO:0000313" key="6">
    <source>
        <dbReference type="EMBL" id="ORB45385.1"/>
    </source>
</evidence>
<comment type="similarity">
    <text evidence="1 4">Belongs to the aldehyde dehydrogenase family.</text>
</comment>
<keyword evidence="7" id="KW-1185">Reference proteome</keyword>
<dbReference type="STRING" id="590652.BST39_03925"/>
<organism evidence="6 7">
    <name type="scientific">Mycobacterium paraseoulense</name>
    <dbReference type="NCBI Taxonomy" id="590652"/>
    <lineage>
        <taxon>Bacteria</taxon>
        <taxon>Bacillati</taxon>
        <taxon>Actinomycetota</taxon>
        <taxon>Actinomycetes</taxon>
        <taxon>Mycobacteriales</taxon>
        <taxon>Mycobacteriaceae</taxon>
        <taxon>Mycobacterium</taxon>
    </lineage>
</organism>
<evidence type="ECO:0000256" key="2">
    <source>
        <dbReference type="ARBA" id="ARBA00023002"/>
    </source>
</evidence>
<dbReference type="CDD" id="cd07139">
    <property type="entry name" value="ALDH_AldA-Rv0768"/>
    <property type="match status" value="1"/>
</dbReference>
<dbReference type="GO" id="GO:0016620">
    <property type="term" value="F:oxidoreductase activity, acting on the aldehyde or oxo group of donors, NAD or NADP as acceptor"/>
    <property type="evidence" value="ECO:0007669"/>
    <property type="project" value="InterPro"/>
</dbReference>
<dbReference type="SUPFAM" id="SSF53720">
    <property type="entry name" value="ALDH-like"/>
    <property type="match status" value="1"/>
</dbReference>
<evidence type="ECO:0000256" key="3">
    <source>
        <dbReference type="PROSITE-ProRule" id="PRU10007"/>
    </source>
</evidence>
<feature type="domain" description="Aldehyde dehydrogenase" evidence="5">
    <location>
        <begin position="13"/>
        <end position="475"/>
    </location>
</feature>
<dbReference type="EMBL" id="MVIE01000004">
    <property type="protein sequence ID" value="ORB45385.1"/>
    <property type="molecule type" value="Genomic_DNA"/>
</dbReference>
<dbReference type="Gene3D" id="3.40.309.10">
    <property type="entry name" value="Aldehyde Dehydrogenase, Chain A, domain 2"/>
    <property type="match status" value="1"/>
</dbReference>
<comment type="caution">
    <text evidence="6">The sequence shown here is derived from an EMBL/GenBank/DDBJ whole genome shotgun (WGS) entry which is preliminary data.</text>
</comment>
<evidence type="ECO:0000256" key="1">
    <source>
        <dbReference type="ARBA" id="ARBA00009986"/>
    </source>
</evidence>
<name>A0A1X0IER9_9MYCO</name>
<dbReference type="InterPro" id="IPR029510">
    <property type="entry name" value="Ald_DH_CS_GLU"/>
</dbReference>